<keyword evidence="4" id="KW-1185">Reference proteome</keyword>
<organism evidence="3 4">
    <name type="scientific">Meganyctiphanes norvegica</name>
    <name type="common">Northern krill</name>
    <name type="synonym">Thysanopoda norvegica</name>
    <dbReference type="NCBI Taxonomy" id="48144"/>
    <lineage>
        <taxon>Eukaryota</taxon>
        <taxon>Metazoa</taxon>
        <taxon>Ecdysozoa</taxon>
        <taxon>Arthropoda</taxon>
        <taxon>Crustacea</taxon>
        <taxon>Multicrustacea</taxon>
        <taxon>Malacostraca</taxon>
        <taxon>Eumalacostraca</taxon>
        <taxon>Eucarida</taxon>
        <taxon>Euphausiacea</taxon>
        <taxon>Euphausiidae</taxon>
        <taxon>Meganyctiphanes</taxon>
    </lineage>
</organism>
<dbReference type="Proteomes" id="UP001497623">
    <property type="component" value="Unassembled WGS sequence"/>
</dbReference>
<proteinExistence type="predicted"/>
<evidence type="ECO:0000313" key="3">
    <source>
        <dbReference type="EMBL" id="CAL4193173.1"/>
    </source>
</evidence>
<dbReference type="Pfam" id="PF00250">
    <property type="entry name" value="Forkhead"/>
    <property type="match status" value="1"/>
</dbReference>
<dbReference type="InterPro" id="IPR036390">
    <property type="entry name" value="WH_DNA-bd_sf"/>
</dbReference>
<dbReference type="EMBL" id="CAXKWB010069436">
    <property type="protein sequence ID" value="CAL4193173.1"/>
    <property type="molecule type" value="Genomic_DNA"/>
</dbReference>
<evidence type="ECO:0000256" key="1">
    <source>
        <dbReference type="ARBA" id="ARBA00023125"/>
    </source>
</evidence>
<gene>
    <name evidence="3" type="ORF">MNOR_LOCUS36802</name>
</gene>
<feature type="non-terminal residue" evidence="3">
    <location>
        <position position="327"/>
    </location>
</feature>
<keyword evidence="1" id="KW-0238">DNA-binding</keyword>
<dbReference type="AlphaFoldDB" id="A0AAV2SHJ3"/>
<evidence type="ECO:0000259" key="2">
    <source>
        <dbReference type="Pfam" id="PF00250"/>
    </source>
</evidence>
<name>A0AAV2SHJ3_MEGNR</name>
<dbReference type="InterPro" id="IPR001766">
    <property type="entry name" value="Fork_head_dom"/>
</dbReference>
<evidence type="ECO:0000313" key="4">
    <source>
        <dbReference type="Proteomes" id="UP001497623"/>
    </source>
</evidence>
<comment type="caution">
    <text evidence="3">The sequence shown here is derived from an EMBL/GenBank/DDBJ whole genome shotgun (WGS) entry which is preliminary data.</text>
</comment>
<dbReference type="InterPro" id="IPR036388">
    <property type="entry name" value="WH-like_DNA-bd_sf"/>
</dbReference>
<dbReference type="GO" id="GO:0003700">
    <property type="term" value="F:DNA-binding transcription factor activity"/>
    <property type="evidence" value="ECO:0007669"/>
    <property type="project" value="InterPro"/>
</dbReference>
<protein>
    <recommendedName>
        <fullName evidence="2">Fork-head domain-containing protein</fullName>
    </recommendedName>
</protein>
<dbReference type="SUPFAM" id="SSF46785">
    <property type="entry name" value="Winged helix' DNA-binding domain"/>
    <property type="match status" value="1"/>
</dbReference>
<feature type="domain" description="Fork-head" evidence="2">
    <location>
        <begin position="257"/>
        <end position="325"/>
    </location>
</feature>
<dbReference type="GO" id="GO:0043565">
    <property type="term" value="F:sequence-specific DNA binding"/>
    <property type="evidence" value="ECO:0007669"/>
    <property type="project" value="InterPro"/>
</dbReference>
<dbReference type="Gene3D" id="1.10.10.10">
    <property type="entry name" value="Winged helix-like DNA-binding domain superfamily/Winged helix DNA-binding domain"/>
    <property type="match status" value="1"/>
</dbReference>
<accession>A0AAV2SHJ3</accession>
<sequence>MSNICEMIEHHHKHIQYKNLKMLVFQILCHKPELFFPSSNNWKLLTPHLKDPQNEFYQAVFQLLKNFPEIFSEFSKENCTDVEQQNLMNIEKNNFDFIEWRLIILNTQPNVLEHAIVIQNAQSNINDHASHLDEAPAIGRASSENILGEFVDLQNIKKETVDLSLIKEESSEVLNVVSEYEDLSLTSLVNEDVLHENREHSLQEGVLEDREIENSLHEHQKRIFENKAPIAHNTDLKHELREHFVPANLNILNRNNPCYSTTYLIFQAIIKSKRRKLKEHHIITWIKFCYPYYEKVKNLSTKVKDELMSNPAFTEKREGENKYWIIC</sequence>
<reference evidence="3 4" key="1">
    <citation type="submission" date="2024-05" db="EMBL/GenBank/DDBJ databases">
        <authorList>
            <person name="Wallberg A."/>
        </authorList>
    </citation>
    <scope>NUCLEOTIDE SEQUENCE [LARGE SCALE GENOMIC DNA]</scope>
</reference>